<evidence type="ECO:0000313" key="2">
    <source>
        <dbReference type="EMBL" id="MCC3299435.1"/>
    </source>
</evidence>
<reference evidence="2" key="1">
    <citation type="submission" date="2021-10" db="EMBL/GenBank/DDBJ databases">
        <title>Novel species in genus Arthrobacter.</title>
        <authorList>
            <person name="Liu Y."/>
        </authorList>
    </citation>
    <scope>NUCLEOTIDE SEQUENCE</scope>
    <source>
        <strain evidence="2">Zg-Y453</strain>
    </source>
</reference>
<comment type="caution">
    <text evidence="2">The sequence shown here is derived from an EMBL/GenBank/DDBJ whole genome shotgun (WGS) entry which is preliminary data.</text>
</comment>
<protein>
    <submittedName>
        <fullName evidence="2">Uncharacterized protein</fullName>
    </submittedName>
</protein>
<sequence length="72" mass="8278">MNRSMPSPGRSPYRSNDERRSERALARVAVFRISTPGGRRRKKAILRAEVPRYRELIRCVAMDLAARKHQGA</sequence>
<gene>
    <name evidence="2" type="ORF">LJ757_16705</name>
</gene>
<evidence type="ECO:0000256" key="1">
    <source>
        <dbReference type="SAM" id="MobiDB-lite"/>
    </source>
</evidence>
<dbReference type="EMBL" id="JAJFZV010000018">
    <property type="protein sequence ID" value="MCC3299435.1"/>
    <property type="molecule type" value="Genomic_DNA"/>
</dbReference>
<dbReference type="AlphaFoldDB" id="A0A9X1MHN8"/>
<dbReference type="Proteomes" id="UP001139158">
    <property type="component" value="Unassembled WGS sequence"/>
</dbReference>
<keyword evidence="3" id="KW-1185">Reference proteome</keyword>
<dbReference type="RefSeq" id="WP_227897422.1">
    <property type="nucleotide sequence ID" value="NZ_CP099467.1"/>
</dbReference>
<name>A0A9X1MHN8_9MICC</name>
<accession>A0A9X1MHN8</accession>
<organism evidence="2 3">
    <name type="scientific">Arthrobacter caoxuetaonis</name>
    <dbReference type="NCBI Taxonomy" id="2886935"/>
    <lineage>
        <taxon>Bacteria</taxon>
        <taxon>Bacillati</taxon>
        <taxon>Actinomycetota</taxon>
        <taxon>Actinomycetes</taxon>
        <taxon>Micrococcales</taxon>
        <taxon>Micrococcaceae</taxon>
        <taxon>Arthrobacter</taxon>
    </lineage>
</organism>
<evidence type="ECO:0000313" key="3">
    <source>
        <dbReference type="Proteomes" id="UP001139158"/>
    </source>
</evidence>
<proteinExistence type="predicted"/>
<feature type="region of interest" description="Disordered" evidence="1">
    <location>
        <begin position="1"/>
        <end position="21"/>
    </location>
</feature>